<protein>
    <recommendedName>
        <fullName evidence="5">Recombinase family protein</fullName>
    </recommendedName>
</protein>
<dbReference type="EMBL" id="SWDX01000003">
    <property type="protein sequence ID" value="TKC62155.1"/>
    <property type="molecule type" value="Genomic_DNA"/>
</dbReference>
<dbReference type="InterPro" id="IPR036162">
    <property type="entry name" value="Resolvase-like_N_sf"/>
</dbReference>
<name>A0A4U1GDL8_9SPHI</name>
<dbReference type="InterPro" id="IPR006119">
    <property type="entry name" value="Resolv_N"/>
</dbReference>
<proteinExistence type="predicted"/>
<gene>
    <name evidence="3" type="ORF">FBD94_07995</name>
</gene>
<sequence>MLKSLYSFILKVIIKIICSSLSIAHSLKILNMNAVGYLRLSTKDQSKSLEYQESIIRDYCKRNKLTILEIFKDNGESSDTFDRRNYLELEKFIKKHKGKCQYLIVLDHDRFSRNLPEALTKIAELERKHNVKVISTNEPIDLDTSDPDVFMKRAFDYLVANRELLTIRNRTRQGIRNAKENGRHLGKAPFGYRNLKNSCNGTTIEVEESQSFIIAKIFRDYDLGIPPNLIHKNILALGFKNTGNSTIRNILENCVYAGLIKVPAYKNLPTKYVKALHPPIISEVDFWRVQKLLKNKRTERVRENEEFPLRGVIKCLCGQNLNAGWTKGKSKYYLYYKCPDHPGTNIPGKEIHGKFEDLLKLITLQKSLVESLNDSLSVLLNELSNKKYDLKKEKSKSIEILNKRMAKLENKFITDQISIATYRDWSLRTKSERAAIEKTFQENLNKKKNLENLIKKFSSGRINLYKIYNVSTVFQKHMLVRIIFRNNLTWDAGLFTSSYFNECLQFNLQKNSVKVLLSVTELKSLTAEVINKEEFGLTKPQMRRARRTTDQKRKPEEIEKESQFIDLITQLVAEIIKSDIQNEQPEHKPT</sequence>
<comment type="caution">
    <text evidence="3">The sequence shown here is derived from an EMBL/GenBank/DDBJ whole genome shotgun (WGS) entry which is preliminary data.</text>
</comment>
<dbReference type="PROSITE" id="PS51736">
    <property type="entry name" value="RECOMBINASES_3"/>
    <property type="match status" value="1"/>
</dbReference>
<dbReference type="Proteomes" id="UP000309594">
    <property type="component" value="Unassembled WGS sequence"/>
</dbReference>
<dbReference type="Pfam" id="PF00239">
    <property type="entry name" value="Resolvase"/>
    <property type="match status" value="1"/>
</dbReference>
<reference evidence="3 4" key="1">
    <citation type="submission" date="2019-04" db="EMBL/GenBank/DDBJ databases">
        <title>Pedobacter sp. RP-1-16 sp. nov., isolated from Arctic soil.</title>
        <authorList>
            <person name="Dahal R.H."/>
            <person name="Kim D.-U."/>
        </authorList>
    </citation>
    <scope>NUCLEOTIDE SEQUENCE [LARGE SCALE GENOMIC DNA]</scope>
    <source>
        <strain evidence="3 4">RP-1-16</strain>
    </source>
</reference>
<evidence type="ECO:0008006" key="5">
    <source>
        <dbReference type="Google" id="ProtNLM"/>
    </source>
</evidence>
<dbReference type="InterPro" id="IPR011109">
    <property type="entry name" value="DNA_bind_recombinase_dom"/>
</dbReference>
<dbReference type="PROSITE" id="PS51737">
    <property type="entry name" value="RECOMBINASE_DNA_BIND"/>
    <property type="match status" value="1"/>
</dbReference>
<dbReference type="GO" id="GO:0003677">
    <property type="term" value="F:DNA binding"/>
    <property type="evidence" value="ECO:0007669"/>
    <property type="project" value="InterPro"/>
</dbReference>
<dbReference type="CDD" id="cd00338">
    <property type="entry name" value="Ser_Recombinase"/>
    <property type="match status" value="1"/>
</dbReference>
<dbReference type="Pfam" id="PF07508">
    <property type="entry name" value="Recombinase"/>
    <property type="match status" value="1"/>
</dbReference>
<feature type="domain" description="Resolvase/invertase-type recombinase catalytic" evidence="1">
    <location>
        <begin position="33"/>
        <end position="182"/>
    </location>
</feature>
<dbReference type="InterPro" id="IPR038109">
    <property type="entry name" value="DNA_bind_recomb_sf"/>
</dbReference>
<evidence type="ECO:0000259" key="1">
    <source>
        <dbReference type="PROSITE" id="PS51736"/>
    </source>
</evidence>
<accession>A0A4U1GDL8</accession>
<dbReference type="Gene3D" id="3.90.1750.20">
    <property type="entry name" value="Putative Large Serine Recombinase, Chain B, Domain 2"/>
    <property type="match status" value="1"/>
</dbReference>
<evidence type="ECO:0000313" key="3">
    <source>
        <dbReference type="EMBL" id="TKC62155.1"/>
    </source>
</evidence>
<dbReference type="AlphaFoldDB" id="A0A4U1GDL8"/>
<dbReference type="SMART" id="SM00857">
    <property type="entry name" value="Resolvase"/>
    <property type="match status" value="1"/>
</dbReference>
<evidence type="ECO:0000313" key="4">
    <source>
        <dbReference type="Proteomes" id="UP000309594"/>
    </source>
</evidence>
<dbReference type="Gene3D" id="3.40.50.1390">
    <property type="entry name" value="Resolvase, N-terminal catalytic domain"/>
    <property type="match status" value="1"/>
</dbReference>
<dbReference type="InterPro" id="IPR050639">
    <property type="entry name" value="SSR_resolvase"/>
</dbReference>
<feature type="domain" description="Recombinase" evidence="2">
    <location>
        <begin position="189"/>
        <end position="299"/>
    </location>
</feature>
<evidence type="ECO:0000259" key="2">
    <source>
        <dbReference type="PROSITE" id="PS51737"/>
    </source>
</evidence>
<dbReference type="SUPFAM" id="SSF53041">
    <property type="entry name" value="Resolvase-like"/>
    <property type="match status" value="1"/>
</dbReference>
<dbReference type="PANTHER" id="PTHR30461">
    <property type="entry name" value="DNA-INVERTASE FROM LAMBDOID PROPHAGE"/>
    <property type="match status" value="1"/>
</dbReference>
<dbReference type="PANTHER" id="PTHR30461:SF23">
    <property type="entry name" value="DNA RECOMBINASE-RELATED"/>
    <property type="match status" value="1"/>
</dbReference>
<dbReference type="GO" id="GO:0000150">
    <property type="term" value="F:DNA strand exchange activity"/>
    <property type="evidence" value="ECO:0007669"/>
    <property type="project" value="InterPro"/>
</dbReference>
<organism evidence="3 4">
    <name type="scientific">Pedobacter hiemivivus</name>
    <dbReference type="NCBI Taxonomy" id="2530454"/>
    <lineage>
        <taxon>Bacteria</taxon>
        <taxon>Pseudomonadati</taxon>
        <taxon>Bacteroidota</taxon>
        <taxon>Sphingobacteriia</taxon>
        <taxon>Sphingobacteriales</taxon>
        <taxon>Sphingobacteriaceae</taxon>
        <taxon>Pedobacter</taxon>
    </lineage>
</organism>